<keyword evidence="3" id="KW-1185">Reference proteome</keyword>
<dbReference type="AlphaFoldDB" id="A0AAV2RAN8"/>
<accession>A0AAV2RAN8</accession>
<dbReference type="EMBL" id="CAXKWB010016974">
    <property type="protein sequence ID" value="CAL4117582.1"/>
    <property type="molecule type" value="Genomic_DNA"/>
</dbReference>
<proteinExistence type="predicted"/>
<organism evidence="2 3">
    <name type="scientific">Meganyctiphanes norvegica</name>
    <name type="common">Northern krill</name>
    <name type="synonym">Thysanopoda norvegica</name>
    <dbReference type="NCBI Taxonomy" id="48144"/>
    <lineage>
        <taxon>Eukaryota</taxon>
        <taxon>Metazoa</taxon>
        <taxon>Ecdysozoa</taxon>
        <taxon>Arthropoda</taxon>
        <taxon>Crustacea</taxon>
        <taxon>Multicrustacea</taxon>
        <taxon>Malacostraca</taxon>
        <taxon>Eumalacostraca</taxon>
        <taxon>Eucarida</taxon>
        <taxon>Euphausiacea</taxon>
        <taxon>Euphausiidae</taxon>
        <taxon>Meganyctiphanes</taxon>
    </lineage>
</organism>
<dbReference type="SUPFAM" id="SSF56672">
    <property type="entry name" value="DNA/RNA polymerases"/>
    <property type="match status" value="1"/>
</dbReference>
<evidence type="ECO:0000313" key="3">
    <source>
        <dbReference type="Proteomes" id="UP001497623"/>
    </source>
</evidence>
<dbReference type="PANTHER" id="PTHR19446">
    <property type="entry name" value="REVERSE TRANSCRIPTASES"/>
    <property type="match status" value="1"/>
</dbReference>
<sequence length="223" mass="25152">MDSNNPSAAAEPSILQSLPAPSKITPYKKANMTRLGAGDSLTSPISINDITYCIKKMKKKAPGESKIGYQIIKQLPINIIEYIANIFNASLASGYFPKKFKSAILILLPKEGKDTTLPQNYRPIALLDNIGKIFEKIINSRLRHHLEENNLYNTQQYGFRQGKSTTHVTNMIHECVKHNSAQGFKTAILSKDVQKAFDTVWHSGLIWKIHNRFNLPMPIKKNF</sequence>
<comment type="caution">
    <text evidence="2">The sequence shown here is derived from an EMBL/GenBank/DDBJ whole genome shotgun (WGS) entry which is preliminary data.</text>
</comment>
<dbReference type="Proteomes" id="UP001497623">
    <property type="component" value="Unassembled WGS sequence"/>
</dbReference>
<dbReference type="PROSITE" id="PS50878">
    <property type="entry name" value="RT_POL"/>
    <property type="match status" value="1"/>
</dbReference>
<feature type="domain" description="Reverse transcriptase" evidence="1">
    <location>
        <begin position="89"/>
        <end position="223"/>
    </location>
</feature>
<protein>
    <recommendedName>
        <fullName evidence="1">Reverse transcriptase domain-containing protein</fullName>
    </recommendedName>
</protein>
<gene>
    <name evidence="2" type="ORF">MNOR_LOCUS21235</name>
</gene>
<dbReference type="GO" id="GO:0071897">
    <property type="term" value="P:DNA biosynthetic process"/>
    <property type="evidence" value="ECO:0007669"/>
    <property type="project" value="UniProtKB-ARBA"/>
</dbReference>
<dbReference type="Pfam" id="PF00078">
    <property type="entry name" value="RVT_1"/>
    <property type="match status" value="1"/>
</dbReference>
<dbReference type="InterPro" id="IPR043502">
    <property type="entry name" value="DNA/RNA_pol_sf"/>
</dbReference>
<dbReference type="InterPro" id="IPR000477">
    <property type="entry name" value="RT_dom"/>
</dbReference>
<name>A0AAV2RAN8_MEGNR</name>
<dbReference type="CDD" id="cd01650">
    <property type="entry name" value="RT_nLTR_like"/>
    <property type="match status" value="1"/>
</dbReference>
<reference evidence="2 3" key="1">
    <citation type="submission" date="2024-05" db="EMBL/GenBank/DDBJ databases">
        <authorList>
            <person name="Wallberg A."/>
        </authorList>
    </citation>
    <scope>NUCLEOTIDE SEQUENCE [LARGE SCALE GENOMIC DNA]</scope>
</reference>
<evidence type="ECO:0000259" key="1">
    <source>
        <dbReference type="PROSITE" id="PS50878"/>
    </source>
</evidence>
<evidence type="ECO:0000313" key="2">
    <source>
        <dbReference type="EMBL" id="CAL4117582.1"/>
    </source>
</evidence>